<accession>A0A5J4SJ53</accession>
<comment type="caution">
    <text evidence="1">The sequence shown here is derived from an EMBL/GenBank/DDBJ whole genome shotgun (WGS) entry which is preliminary data.</text>
</comment>
<dbReference type="EMBL" id="SNRY01000149">
    <property type="protein sequence ID" value="KAA6345928.1"/>
    <property type="molecule type" value="Genomic_DNA"/>
</dbReference>
<reference evidence="1" key="1">
    <citation type="submission" date="2019-03" db="EMBL/GenBank/DDBJ databases">
        <title>Single cell metagenomics reveals metabolic interactions within the superorganism composed of flagellate Streblomastix strix and complex community of Bacteroidetes bacteria on its surface.</title>
        <authorList>
            <person name="Treitli S.C."/>
            <person name="Kolisko M."/>
            <person name="Husnik F."/>
            <person name="Keeling P."/>
            <person name="Hampl V."/>
        </authorList>
    </citation>
    <scope>NUCLEOTIDE SEQUENCE</scope>
    <source>
        <strain evidence="1">STM</strain>
    </source>
</reference>
<dbReference type="PROSITE" id="PS51257">
    <property type="entry name" value="PROKAR_LIPOPROTEIN"/>
    <property type="match status" value="1"/>
</dbReference>
<organism evidence="1">
    <name type="scientific">termite gut metagenome</name>
    <dbReference type="NCBI Taxonomy" id="433724"/>
    <lineage>
        <taxon>unclassified sequences</taxon>
        <taxon>metagenomes</taxon>
        <taxon>organismal metagenomes</taxon>
    </lineage>
</organism>
<evidence type="ECO:0008006" key="2">
    <source>
        <dbReference type="Google" id="ProtNLM"/>
    </source>
</evidence>
<proteinExistence type="predicted"/>
<name>A0A5J4SJ53_9ZZZZ</name>
<sequence>MNMNKSIIYSGLLGVVLFFTACDPITQSGNDLTGKLTADQLDVKATPVVVNGQKTNKIVLENNSPVLSFWNYGMGTTSKAYDEVLVTSTGDMIVQFTGRNGDGSTVTKDINVNVETIYFPVTGLDKFIGEGSKTWVWDEFSNEQTINSITGIYPYGTGGVGNDKAPAWWGLEYGKFSESDATMTFALDGGAIFTKTLKDGTQQKGTFSFNLTKKVGSWSQGILSLKGATIPHAVSLNEAKGEAYDFYILELEDDQLVLANVKGNGVPNEPSGEVNIWMFRPEGYVAADNSQQIAYLTGGSEKVWSWGKGEVFGNGAATSSTPGWWILDSDGVNEQKPNEGTGATMVFGSDESLTLHLADGSSVSGTYKVNMGKFVEGWSIGTLTTKDASVLAGISINEGKIPVNSFHILSLDEKQLVLGYIVASGSEGWFWIFNAQE</sequence>
<dbReference type="AlphaFoldDB" id="A0A5J4SJ53"/>
<protein>
    <recommendedName>
        <fullName evidence="2">Lipoprotein</fullName>
    </recommendedName>
</protein>
<gene>
    <name evidence="1" type="ORF">EZS27_006520</name>
</gene>
<evidence type="ECO:0000313" key="1">
    <source>
        <dbReference type="EMBL" id="KAA6345928.1"/>
    </source>
</evidence>